<feature type="signal peptide" evidence="10">
    <location>
        <begin position="1"/>
        <end position="21"/>
    </location>
</feature>
<comment type="similarity">
    <text evidence="2">Belongs to the CD164 family.</text>
</comment>
<evidence type="ECO:0000313" key="12">
    <source>
        <dbReference type="Proteomes" id="UP000494040"/>
    </source>
</evidence>
<comment type="subcellular location">
    <subcellularLocation>
        <location evidence="1">Membrane</location>
        <topology evidence="1">Single-pass type I membrane protein</topology>
    </subcellularLocation>
</comment>
<organism evidence="11 12">
    <name type="scientific">Cimex lectularius</name>
    <name type="common">Bed bug</name>
    <name type="synonym">Acanthia lectularia</name>
    <dbReference type="NCBI Taxonomy" id="79782"/>
    <lineage>
        <taxon>Eukaryota</taxon>
        <taxon>Metazoa</taxon>
        <taxon>Ecdysozoa</taxon>
        <taxon>Arthropoda</taxon>
        <taxon>Hexapoda</taxon>
        <taxon>Insecta</taxon>
        <taxon>Pterygota</taxon>
        <taxon>Neoptera</taxon>
        <taxon>Paraneoptera</taxon>
        <taxon>Hemiptera</taxon>
        <taxon>Heteroptera</taxon>
        <taxon>Panheteroptera</taxon>
        <taxon>Cimicomorpha</taxon>
        <taxon>Cimicidae</taxon>
        <taxon>Cimex</taxon>
    </lineage>
</organism>
<keyword evidence="12" id="KW-1185">Reference proteome</keyword>
<evidence type="ECO:0000313" key="11">
    <source>
        <dbReference type="EnsemblMetazoa" id="XP_014242731.1"/>
    </source>
</evidence>
<feature type="compositionally biased region" description="Pro residues" evidence="8">
    <location>
        <begin position="68"/>
        <end position="99"/>
    </location>
</feature>
<keyword evidence="6 9" id="KW-0472">Membrane</keyword>
<dbReference type="PRINTS" id="PR01217">
    <property type="entry name" value="PRICHEXTENSN"/>
</dbReference>
<feature type="chain" id="PRO_5035228467" evidence="10">
    <location>
        <begin position="22"/>
        <end position="166"/>
    </location>
</feature>
<evidence type="ECO:0000256" key="5">
    <source>
        <dbReference type="ARBA" id="ARBA00022989"/>
    </source>
</evidence>
<dbReference type="OrthoDB" id="6160056at2759"/>
<dbReference type="GO" id="GO:0031410">
    <property type="term" value="C:cytoplasmic vesicle"/>
    <property type="evidence" value="ECO:0007669"/>
    <property type="project" value="TreeGrafter"/>
</dbReference>
<dbReference type="RefSeq" id="XP_014242731.1">
    <property type="nucleotide sequence ID" value="XM_014387245.2"/>
</dbReference>
<proteinExistence type="inferred from homology"/>
<dbReference type="GeneID" id="106662843"/>
<keyword evidence="3 9" id="KW-0812">Transmembrane</keyword>
<dbReference type="InterPro" id="IPR007947">
    <property type="entry name" value="CD164_MGC24"/>
</dbReference>
<dbReference type="GO" id="GO:0016020">
    <property type="term" value="C:membrane"/>
    <property type="evidence" value="ECO:0007669"/>
    <property type="project" value="UniProtKB-SubCell"/>
</dbReference>
<accession>A0A8I6RFA4</accession>
<evidence type="ECO:0000256" key="2">
    <source>
        <dbReference type="ARBA" id="ARBA00005341"/>
    </source>
</evidence>
<dbReference type="KEGG" id="clec:106662843"/>
<dbReference type="Proteomes" id="UP000494040">
    <property type="component" value="Unassembled WGS sequence"/>
</dbReference>
<feature type="compositionally biased region" description="Low complexity" evidence="8">
    <location>
        <begin position="39"/>
        <end position="67"/>
    </location>
</feature>
<evidence type="ECO:0000256" key="3">
    <source>
        <dbReference type="ARBA" id="ARBA00022692"/>
    </source>
</evidence>
<dbReference type="EnsemblMetazoa" id="XM_014387245.2">
    <property type="protein sequence ID" value="XP_014242731.1"/>
    <property type="gene ID" value="LOC106662843"/>
</dbReference>
<dbReference type="AlphaFoldDB" id="A0A8I6RFA4"/>
<evidence type="ECO:0000256" key="9">
    <source>
        <dbReference type="SAM" id="Phobius"/>
    </source>
</evidence>
<feature type="transmembrane region" description="Helical" evidence="9">
    <location>
        <begin position="131"/>
        <end position="152"/>
    </location>
</feature>
<evidence type="ECO:0000256" key="1">
    <source>
        <dbReference type="ARBA" id="ARBA00004479"/>
    </source>
</evidence>
<feature type="compositionally biased region" description="Low complexity" evidence="8">
    <location>
        <begin position="100"/>
        <end position="115"/>
    </location>
</feature>
<evidence type="ECO:0000256" key="10">
    <source>
        <dbReference type="SAM" id="SignalP"/>
    </source>
</evidence>
<evidence type="ECO:0000256" key="4">
    <source>
        <dbReference type="ARBA" id="ARBA00022729"/>
    </source>
</evidence>
<feature type="region of interest" description="Disordered" evidence="8">
    <location>
        <begin position="39"/>
        <end position="125"/>
    </location>
</feature>
<protein>
    <submittedName>
        <fullName evidence="11">Uncharacterized protein</fullName>
    </submittedName>
</protein>
<keyword evidence="5 9" id="KW-1133">Transmembrane helix</keyword>
<keyword evidence="7" id="KW-0325">Glycoprotein</keyword>
<keyword evidence="4 10" id="KW-0732">Signal</keyword>
<evidence type="ECO:0000256" key="6">
    <source>
        <dbReference type="ARBA" id="ARBA00023136"/>
    </source>
</evidence>
<evidence type="ECO:0000256" key="7">
    <source>
        <dbReference type="ARBA" id="ARBA00023180"/>
    </source>
</evidence>
<sequence>MLRFLAIVFLFEIALHGQGSAASEEQFPHQNITIQPIIDPTTTLSPSSPTTTTTIPPTTNTPITSPTTKPPTTKPPTTKPPTTTPPTTTPPTTTPPTTTPPHTTTPNTTTIKPEPSTTPSPSHPSDRKFDAFSFLGGFCLALGLVAIGFLGWKFYVSRHDSVYHTL</sequence>
<dbReference type="PANTHER" id="PTHR11337:SF8">
    <property type="entry name" value="VISGUN, ISOFORM E"/>
    <property type="match status" value="1"/>
</dbReference>
<dbReference type="PANTHER" id="PTHR11337">
    <property type="entry name" value="MUCIN/PORIMIN"/>
    <property type="match status" value="1"/>
</dbReference>
<dbReference type="OMA" id="FSANLCD"/>
<reference evidence="11" key="1">
    <citation type="submission" date="2022-01" db="UniProtKB">
        <authorList>
            <consortium name="EnsemblMetazoa"/>
        </authorList>
    </citation>
    <scope>IDENTIFICATION</scope>
</reference>
<evidence type="ECO:0000256" key="8">
    <source>
        <dbReference type="SAM" id="MobiDB-lite"/>
    </source>
</evidence>
<name>A0A8I6RFA4_CIMLE</name>